<proteinExistence type="predicted"/>
<accession>A0A8H6MRB6</accession>
<organism evidence="1 2">
    <name type="scientific">Colletotrichum sojae</name>
    <dbReference type="NCBI Taxonomy" id="2175907"/>
    <lineage>
        <taxon>Eukaryota</taxon>
        <taxon>Fungi</taxon>
        <taxon>Dikarya</taxon>
        <taxon>Ascomycota</taxon>
        <taxon>Pezizomycotina</taxon>
        <taxon>Sordariomycetes</taxon>
        <taxon>Hypocreomycetidae</taxon>
        <taxon>Glomerellales</taxon>
        <taxon>Glomerellaceae</taxon>
        <taxon>Colletotrichum</taxon>
        <taxon>Colletotrichum orchidearum species complex</taxon>
    </lineage>
</organism>
<reference evidence="1 2" key="1">
    <citation type="journal article" date="2020" name="Phytopathology">
        <title>Genome Sequence Resources of Colletotrichum truncatum, C. plurivorum, C. musicola, and C. sojae: Four Species Pathogenic to Soybean (Glycine max).</title>
        <authorList>
            <person name="Rogerio F."/>
            <person name="Boufleur T.R."/>
            <person name="Ciampi-Guillardi M."/>
            <person name="Sukno S.A."/>
            <person name="Thon M.R."/>
            <person name="Massola Junior N.S."/>
            <person name="Baroncelli R."/>
        </authorList>
    </citation>
    <scope>NUCLEOTIDE SEQUENCE [LARGE SCALE GENOMIC DNA]</scope>
    <source>
        <strain evidence="1 2">LFN0009</strain>
    </source>
</reference>
<dbReference type="EMBL" id="WIGN01000182">
    <property type="protein sequence ID" value="KAF6805428.1"/>
    <property type="molecule type" value="Genomic_DNA"/>
</dbReference>
<evidence type="ECO:0000313" key="2">
    <source>
        <dbReference type="Proteomes" id="UP000652219"/>
    </source>
</evidence>
<name>A0A8H6MRB6_9PEZI</name>
<dbReference type="Proteomes" id="UP000652219">
    <property type="component" value="Unassembled WGS sequence"/>
</dbReference>
<comment type="caution">
    <text evidence="1">The sequence shown here is derived from an EMBL/GenBank/DDBJ whole genome shotgun (WGS) entry which is preliminary data.</text>
</comment>
<gene>
    <name evidence="1" type="ORF">CSOJ01_09503</name>
</gene>
<protein>
    <submittedName>
        <fullName evidence="1">Nad-dependent 15-hydroxyprostaglandin dehydrogenase</fullName>
    </submittedName>
</protein>
<dbReference type="AlphaFoldDB" id="A0A8H6MRB6"/>
<evidence type="ECO:0000313" key="1">
    <source>
        <dbReference type="EMBL" id="KAF6805428.1"/>
    </source>
</evidence>
<dbReference type="InterPro" id="IPR036291">
    <property type="entry name" value="NAD(P)-bd_dom_sf"/>
</dbReference>
<keyword evidence="2" id="KW-1185">Reference proteome</keyword>
<dbReference type="Gene3D" id="3.40.50.720">
    <property type="entry name" value="NAD(P)-binding Rossmann-like Domain"/>
    <property type="match status" value="1"/>
</dbReference>
<sequence>MGRINLAFAEQLLNAGCSVVFADIALRPEAEATITKYPRPPKDGSPSALYHKMDQSNWVDVSATWSFALEKFGRVDLLCPGADIWYASLTSSKTETNISEH</sequence>
<dbReference type="SUPFAM" id="SSF51735">
    <property type="entry name" value="NAD(P)-binding Rossmann-fold domains"/>
    <property type="match status" value="1"/>
</dbReference>